<evidence type="ECO:0000313" key="2">
    <source>
        <dbReference type="Proteomes" id="UP001597058"/>
    </source>
</evidence>
<evidence type="ECO:0000313" key="1">
    <source>
        <dbReference type="EMBL" id="MFD1307257.1"/>
    </source>
</evidence>
<dbReference type="EMBL" id="JBHTMM010000016">
    <property type="protein sequence ID" value="MFD1307257.1"/>
    <property type="molecule type" value="Genomic_DNA"/>
</dbReference>
<protein>
    <submittedName>
        <fullName evidence="1">Uncharacterized protein</fullName>
    </submittedName>
</protein>
<keyword evidence="2" id="KW-1185">Reference proteome</keyword>
<dbReference type="RefSeq" id="WP_329526351.1">
    <property type="nucleotide sequence ID" value="NZ_JBHSKH010000086.1"/>
</dbReference>
<sequence length="106" mass="11985">MPRWAIVKADGEAEAFRYNIIKELEGTEAQALAEMLRKIDTVAEALTEAGRRREKRRVFRVSDRSYVVRVESRWSNHEAHFTLAELIADTHDDDLPSSASGSTQGP</sequence>
<organism evidence="1 2">
    <name type="scientific">Streptomyces kaempferi</name>
    <dbReference type="NCBI Taxonomy" id="333725"/>
    <lineage>
        <taxon>Bacteria</taxon>
        <taxon>Bacillati</taxon>
        <taxon>Actinomycetota</taxon>
        <taxon>Actinomycetes</taxon>
        <taxon>Kitasatosporales</taxon>
        <taxon>Streptomycetaceae</taxon>
        <taxon>Streptomyces</taxon>
    </lineage>
</organism>
<proteinExistence type="predicted"/>
<comment type="caution">
    <text evidence="1">The sequence shown here is derived from an EMBL/GenBank/DDBJ whole genome shotgun (WGS) entry which is preliminary data.</text>
</comment>
<accession>A0ABW3XCT1</accession>
<reference evidence="2" key="1">
    <citation type="journal article" date="2019" name="Int. J. Syst. Evol. Microbiol.">
        <title>The Global Catalogue of Microorganisms (GCM) 10K type strain sequencing project: providing services to taxonomists for standard genome sequencing and annotation.</title>
        <authorList>
            <consortium name="The Broad Institute Genomics Platform"/>
            <consortium name="The Broad Institute Genome Sequencing Center for Infectious Disease"/>
            <person name="Wu L."/>
            <person name="Ma J."/>
        </authorList>
    </citation>
    <scope>NUCLEOTIDE SEQUENCE [LARGE SCALE GENOMIC DNA]</scope>
    <source>
        <strain evidence="2">CGMCC 4.7020</strain>
    </source>
</reference>
<dbReference type="Proteomes" id="UP001597058">
    <property type="component" value="Unassembled WGS sequence"/>
</dbReference>
<name>A0ABW3XCT1_9ACTN</name>
<gene>
    <name evidence="1" type="ORF">ACFQ5X_15555</name>
</gene>